<organism evidence="2 3">
    <name type="scientific">Niabella drilacis (strain DSM 25811 / CCM 8410 / CCUG 62505 / LMG 26954 / E90)</name>
    <dbReference type="NCBI Taxonomy" id="1285928"/>
    <lineage>
        <taxon>Bacteria</taxon>
        <taxon>Pseudomonadati</taxon>
        <taxon>Bacteroidota</taxon>
        <taxon>Chitinophagia</taxon>
        <taxon>Chitinophagales</taxon>
        <taxon>Chitinophagaceae</taxon>
        <taxon>Niabella</taxon>
    </lineage>
</organism>
<name>A0A1G6IB64_NIADE</name>
<dbReference type="InterPro" id="IPR011250">
    <property type="entry name" value="OMP/PagP_B-barrel"/>
</dbReference>
<reference evidence="3" key="1">
    <citation type="submission" date="2016-10" db="EMBL/GenBank/DDBJ databases">
        <authorList>
            <person name="Varghese N."/>
            <person name="Submissions S."/>
        </authorList>
    </citation>
    <scope>NUCLEOTIDE SEQUENCE [LARGE SCALE GENOMIC DNA]</scope>
    <source>
        <strain evidence="3">DSM 25811 / CCM 8410 / LMG 26954 / E90</strain>
    </source>
</reference>
<sequence>MKRSKTGLSRTAAGVLPETFGNQEKPQQSCKQKNIRMHVKNWILLTGFVGCTLLSAAQDNGGRKDYVAHKSNIGITAGALGYSGRYAVKTPLGTHTSYGISAFYDHSMILPSQLFVRGELLFGELRGDNRDAENARAPYGMFKTNVLEATVKAQYDILNDAVTRWSPYILAGAGAYGLFNYSSSNGFKDRSDKLAFILPVGGGVKYQVSSRARVFLEGNVRFLTKNLDNHNPEGRNNPNKYYSLALGFSYSLQKNNQLW</sequence>
<accession>A0A1G6IB64</accession>
<protein>
    <submittedName>
        <fullName evidence="2">Outer membrane protein beta-barrel domain-containing protein</fullName>
    </submittedName>
</protein>
<keyword evidence="3" id="KW-1185">Reference proteome</keyword>
<evidence type="ECO:0000313" key="3">
    <source>
        <dbReference type="Proteomes" id="UP000198757"/>
    </source>
</evidence>
<dbReference type="AlphaFoldDB" id="A0A1G6IB64"/>
<feature type="region of interest" description="Disordered" evidence="1">
    <location>
        <begin position="1"/>
        <end position="27"/>
    </location>
</feature>
<dbReference type="OrthoDB" id="654178at2"/>
<gene>
    <name evidence="2" type="ORF">SAMN04487894_101162</name>
</gene>
<dbReference type="STRING" id="1285928.SAMN04487894_101162"/>
<dbReference type="Proteomes" id="UP000198757">
    <property type="component" value="Unassembled WGS sequence"/>
</dbReference>
<dbReference type="SUPFAM" id="SSF56925">
    <property type="entry name" value="OMPA-like"/>
    <property type="match status" value="1"/>
</dbReference>
<dbReference type="Gene3D" id="2.40.160.20">
    <property type="match status" value="1"/>
</dbReference>
<proteinExistence type="predicted"/>
<dbReference type="EMBL" id="FMZO01000001">
    <property type="protein sequence ID" value="SDC03767.1"/>
    <property type="molecule type" value="Genomic_DNA"/>
</dbReference>
<evidence type="ECO:0000313" key="2">
    <source>
        <dbReference type="EMBL" id="SDC03767.1"/>
    </source>
</evidence>
<evidence type="ECO:0000256" key="1">
    <source>
        <dbReference type="SAM" id="MobiDB-lite"/>
    </source>
</evidence>